<keyword evidence="4" id="KW-1185">Reference proteome</keyword>
<sequence>MRKNNIRWLTVLLILIGFVLSLTYKTAADQAPQKNEHDYLQEDQLRNTVLEEQEKNYELEEEWRSLQSQVREMEETLAQNEDSSFNLVEDLENLRMLTGEVPVKGPGIEVTLDDHTFMPDEGNPNDYIVHERHIQQVMDELLLAGAEAISVNGYRISKDTYIQCMGPVIQIDNNTSTAPFIVRAIGDAEQLETSLQLNGGVQDSLVNENVEVRIQKQNRVTMQSLGGESE</sequence>
<name>A0A3R9P528_9BACI</name>
<dbReference type="Pfam" id="PF05949">
    <property type="entry name" value="DUF881"/>
    <property type="match status" value="1"/>
</dbReference>
<accession>A0A3R9P528</accession>
<gene>
    <name evidence="3" type="ORF">D7Z54_21740</name>
</gene>
<dbReference type="PANTHER" id="PTHR37313">
    <property type="entry name" value="UPF0749 PROTEIN RV1825"/>
    <property type="match status" value="1"/>
</dbReference>
<feature type="coiled-coil region" evidence="2">
    <location>
        <begin position="40"/>
        <end position="76"/>
    </location>
</feature>
<evidence type="ECO:0000256" key="1">
    <source>
        <dbReference type="ARBA" id="ARBA00009108"/>
    </source>
</evidence>
<evidence type="ECO:0000313" key="4">
    <source>
        <dbReference type="Proteomes" id="UP000275076"/>
    </source>
</evidence>
<dbReference type="Gene3D" id="3.30.70.1880">
    <property type="entry name" value="Protein of unknown function DUF881"/>
    <property type="match status" value="1"/>
</dbReference>
<dbReference type="InterPro" id="IPR010273">
    <property type="entry name" value="DUF881"/>
</dbReference>
<comment type="caution">
    <text evidence="3">The sequence shown here is derived from an EMBL/GenBank/DDBJ whole genome shotgun (WGS) entry which is preliminary data.</text>
</comment>
<evidence type="ECO:0000313" key="3">
    <source>
        <dbReference type="EMBL" id="RSL31310.1"/>
    </source>
</evidence>
<keyword evidence="2" id="KW-0175">Coiled coil</keyword>
<dbReference type="Proteomes" id="UP000275076">
    <property type="component" value="Unassembled WGS sequence"/>
</dbReference>
<reference evidence="3 4" key="1">
    <citation type="submission" date="2018-10" db="EMBL/GenBank/DDBJ databases">
        <title>Draft genome sequence of Bacillus salarius IM0101, isolated from a hypersaline soil in Inner Mongolia, China.</title>
        <authorList>
            <person name="Yamprayoonswat W."/>
            <person name="Boonvisut S."/>
            <person name="Jumpathong W."/>
            <person name="Sittihan S."/>
            <person name="Ruangsuj P."/>
            <person name="Wanthongcharoen S."/>
            <person name="Thongpramul N."/>
            <person name="Pimmason S."/>
            <person name="Yu B."/>
            <person name="Yasawong M."/>
        </authorList>
    </citation>
    <scope>NUCLEOTIDE SEQUENCE [LARGE SCALE GENOMIC DNA]</scope>
    <source>
        <strain evidence="3 4">IM0101</strain>
    </source>
</reference>
<evidence type="ECO:0000256" key="2">
    <source>
        <dbReference type="SAM" id="Coils"/>
    </source>
</evidence>
<protein>
    <submittedName>
        <fullName evidence="3">DUF881 domain-containing protein</fullName>
    </submittedName>
</protein>
<proteinExistence type="inferred from homology"/>
<dbReference type="RefSeq" id="WP_125558952.1">
    <property type="nucleotide sequence ID" value="NZ_RBVX01000026.1"/>
</dbReference>
<dbReference type="EMBL" id="RBVX01000026">
    <property type="protein sequence ID" value="RSL31310.1"/>
    <property type="molecule type" value="Genomic_DNA"/>
</dbReference>
<dbReference type="AlphaFoldDB" id="A0A3R9P528"/>
<dbReference type="OrthoDB" id="9776196at2"/>
<organism evidence="3 4">
    <name type="scientific">Salibacterium salarium</name>
    <dbReference type="NCBI Taxonomy" id="284579"/>
    <lineage>
        <taxon>Bacteria</taxon>
        <taxon>Bacillati</taxon>
        <taxon>Bacillota</taxon>
        <taxon>Bacilli</taxon>
        <taxon>Bacillales</taxon>
        <taxon>Bacillaceae</taxon>
    </lineage>
</organism>
<comment type="similarity">
    <text evidence="1">Belongs to the UPF0749 family.</text>
</comment>
<dbReference type="PANTHER" id="PTHR37313:SF2">
    <property type="entry name" value="UPF0749 PROTEIN YLXX"/>
    <property type="match status" value="1"/>
</dbReference>